<dbReference type="AlphaFoldDB" id="A0A165LM37"/>
<reference evidence="1 2" key="1">
    <citation type="journal article" date="2016" name="Mol. Biol. Evol.">
        <title>Comparative Genomics of Early-Diverging Mushroom-Forming Fungi Provides Insights into the Origins of Lignocellulose Decay Capabilities.</title>
        <authorList>
            <person name="Nagy L.G."/>
            <person name="Riley R."/>
            <person name="Tritt A."/>
            <person name="Adam C."/>
            <person name="Daum C."/>
            <person name="Floudas D."/>
            <person name="Sun H."/>
            <person name="Yadav J.S."/>
            <person name="Pangilinan J."/>
            <person name="Larsson K.H."/>
            <person name="Matsuura K."/>
            <person name="Barry K."/>
            <person name="Labutti K."/>
            <person name="Kuo R."/>
            <person name="Ohm R.A."/>
            <person name="Bhattacharya S.S."/>
            <person name="Shirouzu T."/>
            <person name="Yoshinaga Y."/>
            <person name="Martin F.M."/>
            <person name="Grigoriev I.V."/>
            <person name="Hibbett D.S."/>
        </authorList>
    </citation>
    <scope>NUCLEOTIDE SEQUENCE [LARGE SCALE GENOMIC DNA]</scope>
    <source>
        <strain evidence="1 2">HHB12029</strain>
    </source>
</reference>
<evidence type="ECO:0000313" key="2">
    <source>
        <dbReference type="Proteomes" id="UP000077266"/>
    </source>
</evidence>
<gene>
    <name evidence="1" type="ORF">EXIGLDRAFT_832486</name>
</gene>
<accession>A0A165LM37</accession>
<dbReference type="InParanoid" id="A0A165LM37"/>
<proteinExistence type="predicted"/>
<sequence length="435" mass="47820">MSALPTLPPELLLFIAESAAASEPPTRLGSAAALPRVCKSLHRAVTPILYAHIVFTRHNFRLLAKLALDSSVLFAYVRSVTVPGSLPSCGVDDLQSITRAMTHLRAFTGSIQALVFVLEASDDLCLSSISVTGFVDPLALARTTIFPSISALATLAPALNHRTMQDLIALPHELHLLVAEHAARSNVYLRAVVAPILYTLISVRDSNYQNLVNLSRQQPAPLALTRGLHIGGGFGMVHNIAPIIRAMPRLDAVTCRSRMFDRIHPAFEDRIPSSITFWDVMLDEVFLPSSVIHAISTAAQLHINVFLHRWAWKSSLIIPAEYLVIDAHCVFFDSTPPRGLDQFLQKFDTLIAESCSLQRILLRARCEKPDVAAVIIRGFVGWAEEKRDPRIWVDDSIVRGVDDLGNSVREELGVKDALAGDALWLMGRQVFPGTL</sequence>
<protein>
    <recommendedName>
        <fullName evidence="3">F-box domain-containing protein</fullName>
    </recommendedName>
</protein>
<evidence type="ECO:0000313" key="1">
    <source>
        <dbReference type="EMBL" id="KZV98041.1"/>
    </source>
</evidence>
<keyword evidence="2" id="KW-1185">Reference proteome</keyword>
<dbReference type="EMBL" id="KV425923">
    <property type="protein sequence ID" value="KZV98041.1"/>
    <property type="molecule type" value="Genomic_DNA"/>
</dbReference>
<evidence type="ECO:0008006" key="3">
    <source>
        <dbReference type="Google" id="ProtNLM"/>
    </source>
</evidence>
<organism evidence="1 2">
    <name type="scientific">Exidia glandulosa HHB12029</name>
    <dbReference type="NCBI Taxonomy" id="1314781"/>
    <lineage>
        <taxon>Eukaryota</taxon>
        <taxon>Fungi</taxon>
        <taxon>Dikarya</taxon>
        <taxon>Basidiomycota</taxon>
        <taxon>Agaricomycotina</taxon>
        <taxon>Agaricomycetes</taxon>
        <taxon>Auriculariales</taxon>
        <taxon>Exidiaceae</taxon>
        <taxon>Exidia</taxon>
    </lineage>
</organism>
<name>A0A165LM37_EXIGL</name>
<dbReference type="Proteomes" id="UP000077266">
    <property type="component" value="Unassembled WGS sequence"/>
</dbReference>